<accession>A0A0C2WFK2</accession>
<gene>
    <name evidence="2" type="ORF">M378DRAFT_18443</name>
</gene>
<reference evidence="2 3" key="1">
    <citation type="submission" date="2014-04" db="EMBL/GenBank/DDBJ databases">
        <title>Evolutionary Origins and Diversification of the Mycorrhizal Mutualists.</title>
        <authorList>
            <consortium name="DOE Joint Genome Institute"/>
            <consortium name="Mycorrhizal Genomics Consortium"/>
            <person name="Kohler A."/>
            <person name="Kuo A."/>
            <person name="Nagy L.G."/>
            <person name="Floudas D."/>
            <person name="Copeland A."/>
            <person name="Barry K.W."/>
            <person name="Cichocki N."/>
            <person name="Veneault-Fourrey C."/>
            <person name="LaButti K."/>
            <person name="Lindquist E.A."/>
            <person name="Lipzen A."/>
            <person name="Lundell T."/>
            <person name="Morin E."/>
            <person name="Murat C."/>
            <person name="Riley R."/>
            <person name="Ohm R."/>
            <person name="Sun H."/>
            <person name="Tunlid A."/>
            <person name="Henrissat B."/>
            <person name="Grigoriev I.V."/>
            <person name="Hibbett D.S."/>
            <person name="Martin F."/>
        </authorList>
    </citation>
    <scope>NUCLEOTIDE SEQUENCE [LARGE SCALE GENOMIC DNA]</scope>
    <source>
        <strain evidence="2 3">Koide BX008</strain>
    </source>
</reference>
<organism evidence="2 3">
    <name type="scientific">Amanita muscaria (strain Koide BX008)</name>
    <dbReference type="NCBI Taxonomy" id="946122"/>
    <lineage>
        <taxon>Eukaryota</taxon>
        <taxon>Fungi</taxon>
        <taxon>Dikarya</taxon>
        <taxon>Basidiomycota</taxon>
        <taxon>Agaricomycotina</taxon>
        <taxon>Agaricomycetes</taxon>
        <taxon>Agaricomycetidae</taxon>
        <taxon>Agaricales</taxon>
        <taxon>Pluteineae</taxon>
        <taxon>Amanitaceae</taxon>
        <taxon>Amanita</taxon>
    </lineage>
</organism>
<keyword evidence="3" id="KW-1185">Reference proteome</keyword>
<evidence type="ECO:0000313" key="2">
    <source>
        <dbReference type="EMBL" id="KIL54893.1"/>
    </source>
</evidence>
<dbReference type="AlphaFoldDB" id="A0A0C2WFK2"/>
<protein>
    <submittedName>
        <fullName evidence="2">Uncharacterized protein</fullName>
    </submittedName>
</protein>
<dbReference type="Proteomes" id="UP000054549">
    <property type="component" value="Unassembled WGS sequence"/>
</dbReference>
<dbReference type="EMBL" id="KN818605">
    <property type="protein sequence ID" value="KIL54893.1"/>
    <property type="molecule type" value="Genomic_DNA"/>
</dbReference>
<proteinExistence type="predicted"/>
<dbReference type="HOGENOM" id="CLU_2170426_0_0_1"/>
<sequence>MSPTESFFEDEEAAEDDDEDGLLGELLPPADEMEDWSDITVLKFESSTVEEEELLRSGKGPFWLGAGHDGVRVSQKWDTEGPQCRMTDWRAGCRRLGSSIGLGCCRLVRQ</sequence>
<evidence type="ECO:0000256" key="1">
    <source>
        <dbReference type="SAM" id="MobiDB-lite"/>
    </source>
</evidence>
<name>A0A0C2WFK2_AMAMK</name>
<dbReference type="InParanoid" id="A0A0C2WFK2"/>
<evidence type="ECO:0000313" key="3">
    <source>
        <dbReference type="Proteomes" id="UP000054549"/>
    </source>
</evidence>
<feature type="region of interest" description="Disordered" evidence="1">
    <location>
        <begin position="1"/>
        <end position="26"/>
    </location>
</feature>
<feature type="compositionally biased region" description="Acidic residues" evidence="1">
    <location>
        <begin position="7"/>
        <end position="22"/>
    </location>
</feature>